<dbReference type="PANTHER" id="PTHR31778">
    <property type="entry name" value="BUD SITE SELECTION PROTEIN RAX2"/>
    <property type="match status" value="1"/>
</dbReference>
<keyword evidence="3" id="KW-1133">Transmembrane helix</keyword>
<evidence type="ECO:0000313" key="6">
    <source>
        <dbReference type="EMBL" id="ORE02772.1"/>
    </source>
</evidence>
<dbReference type="InterPro" id="IPR001452">
    <property type="entry name" value="SH3_domain"/>
</dbReference>
<dbReference type="InterPro" id="IPR024982">
    <property type="entry name" value="Rax2-like_C"/>
</dbReference>
<keyword evidence="4" id="KW-0732">Signal</keyword>
<dbReference type="Gene3D" id="2.30.30.40">
    <property type="entry name" value="SH3 Domains"/>
    <property type="match status" value="1"/>
</dbReference>
<dbReference type="VEuPathDB" id="FungiDB:BCV72DRAFT_308823"/>
<dbReference type="InterPro" id="IPR036028">
    <property type="entry name" value="SH3-like_dom_sf"/>
</dbReference>
<feature type="transmembrane region" description="Helical" evidence="3">
    <location>
        <begin position="1100"/>
        <end position="1130"/>
    </location>
</feature>
<dbReference type="Pfam" id="PF20842">
    <property type="entry name" value="Rax2_2"/>
    <property type="match status" value="1"/>
</dbReference>
<dbReference type="InterPro" id="IPR011043">
    <property type="entry name" value="Gal_Oxase/kelch_b-propeller"/>
</dbReference>
<name>A0A1X0QSP6_RHIZD</name>
<dbReference type="SUPFAM" id="SSF50965">
    <property type="entry name" value="Galactose oxidase, central domain"/>
    <property type="match status" value="2"/>
</dbReference>
<evidence type="ECO:0000256" key="2">
    <source>
        <dbReference type="PROSITE-ProRule" id="PRU00192"/>
    </source>
</evidence>
<feature type="chain" id="PRO_5010878717" description="SH3 domain-containing protein" evidence="4">
    <location>
        <begin position="19"/>
        <end position="1282"/>
    </location>
</feature>
<feature type="signal peptide" evidence="4">
    <location>
        <begin position="1"/>
        <end position="18"/>
    </location>
</feature>
<keyword evidence="1 2" id="KW-0728">SH3 domain</keyword>
<gene>
    <name evidence="6" type="ORF">BCV72DRAFT_308823</name>
</gene>
<evidence type="ECO:0000259" key="5">
    <source>
        <dbReference type="PROSITE" id="PS50002"/>
    </source>
</evidence>
<sequence>MQLSQAFILLLFAYIIQGEVLLNVPDINTFDINGQLGFIGNFAGISLVNDTLQILPLLNNIVIHQDGLFKSTNSTFDGDITATCSLRDSIHFLAGYFKTITNQTINYIVQYNTETNQFLPLDHGLDGPVLSLYCDSIDNVVYVGGHFTAPLNTNTSLYSGHVAMWHMSNSSWAPLPWKGLNGPVYTITRNNKQNTILFGGQFNATLSDTSDLIDNFSTSQPIPMNMPLTSISSGNGAFSSDPKSIVCPIKVSPYSNSQFWLLQDDAPGYWEATFATPIRPTTFRLSNVLASEKRGTVSFNILSLGSNKYFNLSYTDPTTHQTVQCTLNCVLSNTTFQDFTVMDLMVTSGIRININSWYGQGGGLGYVQIYQSDISLHPSMFIGNSTCQGISSSRITVTGNWQKVYVYGYYQAVLEAKVSTSELNMTNASILYEPHIPLFGQYNIYATTPGCIGSANCYQRTQVEYQLQLLPGQSIVVYLDQNVFEDTRTLLYSGLVMPKSNNFRPSIILRPASNATIQGTATIMADNLDLIRNSTAVLPIISILEYNLTLAQNTSVVSWRALNEQLPFNSTVYSIDASAGDTIYIGGEFLCLNASSGYRNIVSYDYPSRRMIPLNSSGLNGKVSKLVSYKQSRLFVAGEFNSTAMLNISLPYIVEYDIQQDSWSALQGGVNGPVNELLLSSTNDILILSGNFSCQYLTNKQCIKCGGVAQWSIQSNSWGNTSSLIIGDLKAVLSNGSQTVLIGNQLNAETYRADFVTLGSSQLIPYTFDDNDTFYPVYITAGTIDTKNSTFVSGHFASNNITRILTLANNKWVVIDEVHGYVRSMLVINNYLYVGGRFQSNGTTSFSLYDINMNFTKIPIHGIFYNNQPGAINVIKAYPDGRSILVGGSFTRVGSLECDAMCLLDIRTLQWNRVAFGLNGTVYDMFVSNHRDITIFGDFKAHQNNATVFKLNDQANVWSVNTNSLPGIPTSTIVEGDSHTFIVSGYSRGNNSNQFFIGTLQDTTYIPLNDSCLGFDTIINQILLLPASDAIHNYPDGTKDVLLAVGDIHILGIGRVSAALYDGNDWFPYLTSIQWSRRPALIQAVIHKSSFYTPSPPHHYLPVTAVVLISIGISVGILFAISAAGALYVFKYHGTQDGPEPMPPYDRLLDALGLAAGTSLGVTPAVAAIAGPSNAPEELSKKVVSSEPQTSGAAITSAGIVSFTSLAALAKTNASPIINETHPKLFSAKYPFKAQEHGELDLNEGDQVVVTDTSDNVWWLGYKDDGTGKPISGVFPSNYVKA</sequence>
<reference evidence="6" key="1">
    <citation type="journal article" date="2016" name="Proc. Natl. Acad. Sci. U.S.A.">
        <title>Lipid metabolic changes in an early divergent fungus govern the establishment of a mutualistic symbiosis with endobacteria.</title>
        <authorList>
            <person name="Lastovetsky O.A."/>
            <person name="Gaspar M.L."/>
            <person name="Mondo S.J."/>
            <person name="LaButti K.M."/>
            <person name="Sandor L."/>
            <person name="Grigoriev I.V."/>
            <person name="Henry S.A."/>
            <person name="Pawlowska T.E."/>
        </authorList>
    </citation>
    <scope>NUCLEOTIDE SEQUENCE [LARGE SCALE GENOMIC DNA]</scope>
    <source>
        <strain evidence="6">ATCC 52814</strain>
    </source>
</reference>
<accession>A0A1X0QSP6</accession>
<dbReference type="Proteomes" id="UP000242414">
    <property type="component" value="Unassembled WGS sequence"/>
</dbReference>
<feature type="domain" description="SH3" evidence="5">
    <location>
        <begin position="1221"/>
        <end position="1282"/>
    </location>
</feature>
<dbReference type="Pfam" id="PF12768">
    <property type="entry name" value="Rax2"/>
    <property type="match status" value="2"/>
</dbReference>
<keyword evidence="3" id="KW-0472">Membrane</keyword>
<evidence type="ECO:0000256" key="1">
    <source>
        <dbReference type="ARBA" id="ARBA00022443"/>
    </source>
</evidence>
<feature type="transmembrane region" description="Helical" evidence="3">
    <location>
        <begin position="1151"/>
        <end position="1171"/>
    </location>
</feature>
<dbReference type="GO" id="GO:1902929">
    <property type="term" value="C:plasma membrane of growing cell tip"/>
    <property type="evidence" value="ECO:0007669"/>
    <property type="project" value="TreeGrafter"/>
</dbReference>
<protein>
    <recommendedName>
        <fullName evidence="5">SH3 domain-containing protein</fullName>
    </recommendedName>
</protein>
<dbReference type="OrthoDB" id="2503993at2759"/>
<proteinExistence type="predicted"/>
<dbReference type="InterPro" id="IPR048266">
    <property type="entry name" value="Rax2-like_second"/>
</dbReference>
<dbReference type="Pfam" id="PF20843">
    <property type="entry name" value="Rax2_3"/>
    <property type="match status" value="1"/>
</dbReference>
<dbReference type="CDD" id="cd00174">
    <property type="entry name" value="SH3"/>
    <property type="match status" value="1"/>
</dbReference>
<evidence type="ECO:0000256" key="4">
    <source>
        <dbReference type="SAM" id="SignalP"/>
    </source>
</evidence>
<feature type="transmembrane region" description="Helical" evidence="3">
    <location>
        <begin position="1191"/>
        <end position="1210"/>
    </location>
</feature>
<dbReference type="InterPro" id="IPR048265">
    <property type="entry name" value="Rax2-like_third"/>
</dbReference>
<organism evidence="6">
    <name type="scientific">Rhizopus microsporus var. microsporus</name>
    <dbReference type="NCBI Taxonomy" id="86635"/>
    <lineage>
        <taxon>Eukaryota</taxon>
        <taxon>Fungi</taxon>
        <taxon>Fungi incertae sedis</taxon>
        <taxon>Mucoromycota</taxon>
        <taxon>Mucoromycotina</taxon>
        <taxon>Mucoromycetes</taxon>
        <taxon>Mucorales</taxon>
        <taxon>Mucorineae</taxon>
        <taxon>Rhizopodaceae</taxon>
        <taxon>Rhizopus</taxon>
    </lineage>
</organism>
<evidence type="ECO:0000256" key="3">
    <source>
        <dbReference type="SAM" id="Phobius"/>
    </source>
</evidence>
<dbReference type="SUPFAM" id="SSF50044">
    <property type="entry name" value="SH3-domain"/>
    <property type="match status" value="1"/>
</dbReference>
<dbReference type="PROSITE" id="PS50002">
    <property type="entry name" value="SH3"/>
    <property type="match status" value="1"/>
</dbReference>
<keyword evidence="3" id="KW-0812">Transmembrane</keyword>
<dbReference type="EMBL" id="KV922033">
    <property type="protein sequence ID" value="ORE02772.1"/>
    <property type="molecule type" value="Genomic_DNA"/>
</dbReference>
<dbReference type="Pfam" id="PF14604">
    <property type="entry name" value="SH3_9"/>
    <property type="match status" value="1"/>
</dbReference>
<dbReference type="SMART" id="SM00326">
    <property type="entry name" value="SH3"/>
    <property type="match status" value="1"/>
</dbReference>
<dbReference type="PANTHER" id="PTHR31778:SF2">
    <property type="entry name" value="BUD SITE SELECTION PROTEIN RAX2"/>
    <property type="match status" value="1"/>
</dbReference>